<keyword evidence="1" id="KW-0732">Signal</keyword>
<name>A0ABP5ZWI8_9MICO</name>
<proteinExistence type="predicted"/>
<evidence type="ECO:0000256" key="1">
    <source>
        <dbReference type="SAM" id="SignalP"/>
    </source>
</evidence>
<feature type="signal peptide" evidence="1">
    <location>
        <begin position="1"/>
        <end position="28"/>
    </location>
</feature>
<accession>A0ABP5ZWI8</accession>
<dbReference type="EMBL" id="BAAARE010000046">
    <property type="protein sequence ID" value="GAA2503402.1"/>
    <property type="molecule type" value="Genomic_DNA"/>
</dbReference>
<evidence type="ECO:0008006" key="4">
    <source>
        <dbReference type="Google" id="ProtNLM"/>
    </source>
</evidence>
<sequence length="263" mass="25854">MRTTTTRIAGASLAAAAAMALSIGPAFAADGSVSANLKPVAGNGVQGSGTAMVDVTGNTITVTMAATGLLPNSPHAAHIHFGAAARHECPVLSDDKNGDGHINTTEGGPAYGDIVVSLTKTGDTSPKSGLAIDRFSTAPGGKIAYQRGSIKVSSDVAQAISAGESVVVIHGVDYNKDGKYSGSTKSDLMPSLPTEATDPALCGALRVAPAGGMHTGGGLPTDTLKSAGVNTGPNEALLIVGGGVLLAAAGTGTLAARRARSRG</sequence>
<protein>
    <recommendedName>
        <fullName evidence="4">CHRD domain-containing protein</fullName>
    </recommendedName>
</protein>
<reference evidence="3" key="1">
    <citation type="journal article" date="2019" name="Int. J. Syst. Evol. Microbiol.">
        <title>The Global Catalogue of Microorganisms (GCM) 10K type strain sequencing project: providing services to taxonomists for standard genome sequencing and annotation.</title>
        <authorList>
            <consortium name="The Broad Institute Genomics Platform"/>
            <consortium name="The Broad Institute Genome Sequencing Center for Infectious Disease"/>
            <person name="Wu L."/>
            <person name="Ma J."/>
        </authorList>
    </citation>
    <scope>NUCLEOTIDE SEQUENCE [LARGE SCALE GENOMIC DNA]</scope>
    <source>
        <strain evidence="3">JCM 16259</strain>
    </source>
</reference>
<comment type="caution">
    <text evidence="2">The sequence shown here is derived from an EMBL/GenBank/DDBJ whole genome shotgun (WGS) entry which is preliminary data.</text>
</comment>
<organism evidence="2 3">
    <name type="scientific">Terrabacter carboxydivorans</name>
    <dbReference type="NCBI Taxonomy" id="619730"/>
    <lineage>
        <taxon>Bacteria</taxon>
        <taxon>Bacillati</taxon>
        <taxon>Actinomycetota</taxon>
        <taxon>Actinomycetes</taxon>
        <taxon>Micrococcales</taxon>
        <taxon>Intrasporangiaceae</taxon>
        <taxon>Terrabacter</taxon>
    </lineage>
</organism>
<dbReference type="RefSeq" id="WP_344257522.1">
    <property type="nucleotide sequence ID" value="NZ_BAAARE010000046.1"/>
</dbReference>
<feature type="chain" id="PRO_5045352346" description="CHRD domain-containing protein" evidence="1">
    <location>
        <begin position="29"/>
        <end position="263"/>
    </location>
</feature>
<dbReference type="Proteomes" id="UP001500730">
    <property type="component" value="Unassembled WGS sequence"/>
</dbReference>
<evidence type="ECO:0000313" key="3">
    <source>
        <dbReference type="Proteomes" id="UP001500730"/>
    </source>
</evidence>
<keyword evidence="3" id="KW-1185">Reference proteome</keyword>
<evidence type="ECO:0000313" key="2">
    <source>
        <dbReference type="EMBL" id="GAA2503402.1"/>
    </source>
</evidence>
<gene>
    <name evidence="2" type="ORF">GCM10009858_46780</name>
</gene>